<feature type="region of interest" description="Disordered" evidence="1">
    <location>
        <begin position="304"/>
        <end position="344"/>
    </location>
</feature>
<dbReference type="VEuPathDB" id="AmoebaDB:ACA1_143290"/>
<dbReference type="GO" id="GO:0030046">
    <property type="term" value="P:parallel actin filament bundle assembly"/>
    <property type="evidence" value="ECO:0007669"/>
    <property type="project" value="TreeGrafter"/>
</dbReference>
<feature type="compositionally biased region" description="Basic and acidic residues" evidence="1">
    <location>
        <begin position="335"/>
        <end position="344"/>
    </location>
</feature>
<dbReference type="PANTHER" id="PTHR37009:SF1">
    <property type="entry name" value="CALCIUM-REGULATED ACTIN-BUNDLING PROTEIN"/>
    <property type="match status" value="1"/>
</dbReference>
<organism evidence="3 4">
    <name type="scientific">Acanthamoeba castellanii (strain ATCC 30010 / Neff)</name>
    <dbReference type="NCBI Taxonomy" id="1257118"/>
    <lineage>
        <taxon>Eukaryota</taxon>
        <taxon>Amoebozoa</taxon>
        <taxon>Discosea</taxon>
        <taxon>Longamoebia</taxon>
        <taxon>Centramoebida</taxon>
        <taxon>Acanthamoebidae</taxon>
        <taxon>Acanthamoeba</taxon>
    </lineage>
</organism>
<feature type="region of interest" description="Disordered" evidence="1">
    <location>
        <begin position="156"/>
        <end position="206"/>
    </location>
</feature>
<dbReference type="GO" id="GO:0030863">
    <property type="term" value="C:cortical cytoskeleton"/>
    <property type="evidence" value="ECO:0007669"/>
    <property type="project" value="TreeGrafter"/>
</dbReference>
<dbReference type="AlphaFoldDB" id="L8HEL3"/>
<accession>L8HEL3</accession>
<dbReference type="RefSeq" id="XP_004353497.1">
    <property type="nucleotide sequence ID" value="XM_004353445.1"/>
</dbReference>
<dbReference type="KEGG" id="acan:ACA1_143290"/>
<gene>
    <name evidence="3" type="ORF">ACA1_143290</name>
</gene>
<reference evidence="3 4" key="1">
    <citation type="journal article" date="2013" name="Genome Biol.">
        <title>Genome of Acanthamoeba castellanii highlights extensive lateral gene transfer and early evolution of tyrosine kinase signaling.</title>
        <authorList>
            <person name="Clarke M."/>
            <person name="Lohan A.J."/>
            <person name="Liu B."/>
            <person name="Lagkouvardos I."/>
            <person name="Roy S."/>
            <person name="Zafar N."/>
            <person name="Bertelli C."/>
            <person name="Schilde C."/>
            <person name="Kianianmomeni A."/>
            <person name="Burglin T.R."/>
            <person name="Frech C."/>
            <person name="Turcotte B."/>
            <person name="Kopec K.O."/>
            <person name="Synnott J.M."/>
            <person name="Choo C."/>
            <person name="Paponov I."/>
            <person name="Finkler A."/>
            <person name="Soon Heng Tan C."/>
            <person name="Hutchins A.P."/>
            <person name="Weinmeier T."/>
            <person name="Rattei T."/>
            <person name="Chu J.S."/>
            <person name="Gimenez G."/>
            <person name="Irimia M."/>
            <person name="Rigden D.J."/>
            <person name="Fitzpatrick D.A."/>
            <person name="Lorenzo-Morales J."/>
            <person name="Bateman A."/>
            <person name="Chiu C.H."/>
            <person name="Tang P."/>
            <person name="Hegemann P."/>
            <person name="Fromm H."/>
            <person name="Raoult D."/>
            <person name="Greub G."/>
            <person name="Miranda-Saavedra D."/>
            <person name="Chen N."/>
            <person name="Nash P."/>
            <person name="Ginger M.L."/>
            <person name="Horn M."/>
            <person name="Schaap P."/>
            <person name="Caler L."/>
            <person name="Loftus B."/>
        </authorList>
    </citation>
    <scope>NUCLEOTIDE SEQUENCE [LARGE SCALE GENOMIC DNA]</scope>
    <source>
        <strain evidence="3 4">Neff</strain>
    </source>
</reference>
<dbReference type="GO" id="GO:0051015">
    <property type="term" value="F:actin filament binding"/>
    <property type="evidence" value="ECO:0007669"/>
    <property type="project" value="TreeGrafter"/>
</dbReference>
<dbReference type="EMBL" id="KB007840">
    <property type="protein sequence ID" value="ELR23969.1"/>
    <property type="molecule type" value="Genomic_DNA"/>
</dbReference>
<sequence>MSGLAGSNDKERLDNLVTKTHKEQAVFFLNAFWEEFASQEAEKMWSFVHKAIELDEAKRAEGSDLDEFQAHRFLEHFKETLTVQAMRDRLRSTGAIVGTVKRVPLTHILTFKYNADWHKLVNAPQGSKEEIEKAERIFNEVSAAFAASEARDREASEALRAATAQEAEAKRREAEATRAADEAKTREAEAKRTEAEAKTRDAEATARNAELQAAKAELEAALNELKAQEDAFNGRTAELTRQSEEGSVVQKNRAKNELAQHLSSDPLPLRRAKITQEAAVKKADRAAQVAEQAAQQASAARAEAEQAAQQASQARAAAEEAARQATQARTSAEAARARSEEAKAAAEAALEEAKARLEEAEAYLEEAKKRLPLGATWWLERELHERRAYLPASKGGYKKPSN</sequence>
<evidence type="ECO:0000313" key="4">
    <source>
        <dbReference type="Proteomes" id="UP000011083"/>
    </source>
</evidence>
<dbReference type="GO" id="GO:0051764">
    <property type="term" value="P:actin crosslink formation"/>
    <property type="evidence" value="ECO:0007669"/>
    <property type="project" value="TreeGrafter"/>
</dbReference>
<evidence type="ECO:0000256" key="1">
    <source>
        <dbReference type="SAM" id="MobiDB-lite"/>
    </source>
</evidence>
<evidence type="ECO:0000313" key="3">
    <source>
        <dbReference type="EMBL" id="ELR23969.1"/>
    </source>
</evidence>
<keyword evidence="4" id="KW-1185">Reference proteome</keyword>
<feature type="compositionally biased region" description="Low complexity" evidence="1">
    <location>
        <begin position="323"/>
        <end position="334"/>
    </location>
</feature>
<dbReference type="Proteomes" id="UP000011083">
    <property type="component" value="Unassembled WGS sequence"/>
</dbReference>
<dbReference type="PANTHER" id="PTHR37009">
    <property type="entry name" value="EF-HAND DOMAIN-CONTAINING PROTEIN"/>
    <property type="match status" value="1"/>
</dbReference>
<dbReference type="STRING" id="1257118.L8HEL3"/>
<name>L8HEL3_ACACF</name>
<feature type="domain" description="Calcium-regulated actin-bundling protein C-terminal" evidence="2">
    <location>
        <begin position="219"/>
        <end position="306"/>
    </location>
</feature>
<dbReference type="InterPro" id="IPR053356">
    <property type="entry name" value="Calcium-reg_actin-bundling"/>
</dbReference>
<proteinExistence type="predicted"/>
<evidence type="ECO:0000259" key="2">
    <source>
        <dbReference type="Pfam" id="PF18060"/>
    </source>
</evidence>
<dbReference type="Pfam" id="PF18060">
    <property type="entry name" value="F_actin_bund_C"/>
    <property type="match status" value="1"/>
</dbReference>
<dbReference type="InterPro" id="IPR040810">
    <property type="entry name" value="F_actin_bund_C"/>
</dbReference>
<protein>
    <recommendedName>
        <fullName evidence="2">Calcium-regulated actin-bundling protein C-terminal domain-containing protein</fullName>
    </recommendedName>
</protein>
<dbReference type="GeneID" id="14924968"/>
<dbReference type="OMA" id="MILEVEM"/>
<feature type="compositionally biased region" description="Low complexity" evidence="1">
    <location>
        <begin position="304"/>
        <end position="316"/>
    </location>
</feature>
<feature type="compositionally biased region" description="Basic and acidic residues" evidence="1">
    <location>
        <begin position="167"/>
        <end position="204"/>
    </location>
</feature>